<dbReference type="AlphaFoldDB" id="A0A8X6FEX8"/>
<proteinExistence type="predicted"/>
<keyword evidence="2" id="KW-1185">Reference proteome</keyword>
<dbReference type="EMBL" id="BMAO01002036">
    <property type="protein sequence ID" value="GFQ77757.1"/>
    <property type="molecule type" value="Genomic_DNA"/>
</dbReference>
<organism evidence="1 2">
    <name type="scientific">Trichonephila clavata</name>
    <name type="common">Joro spider</name>
    <name type="synonym">Nephila clavata</name>
    <dbReference type="NCBI Taxonomy" id="2740835"/>
    <lineage>
        <taxon>Eukaryota</taxon>
        <taxon>Metazoa</taxon>
        <taxon>Ecdysozoa</taxon>
        <taxon>Arthropoda</taxon>
        <taxon>Chelicerata</taxon>
        <taxon>Arachnida</taxon>
        <taxon>Araneae</taxon>
        <taxon>Araneomorphae</taxon>
        <taxon>Entelegynae</taxon>
        <taxon>Araneoidea</taxon>
        <taxon>Nephilidae</taxon>
        <taxon>Trichonephila</taxon>
    </lineage>
</organism>
<accession>A0A8X6FEX8</accession>
<comment type="caution">
    <text evidence="1">The sequence shown here is derived from an EMBL/GenBank/DDBJ whole genome shotgun (WGS) entry which is preliminary data.</text>
</comment>
<dbReference type="Proteomes" id="UP000887116">
    <property type="component" value="Unassembled WGS sequence"/>
</dbReference>
<evidence type="ECO:0000313" key="1">
    <source>
        <dbReference type="EMBL" id="GFQ77757.1"/>
    </source>
</evidence>
<sequence length="120" mass="13821">MIENVDTTMVNESGYYNNDADFDPWKLFKYSCNVIVKNIKQLVTDSRRGRAGIYYNWSCLTSFRPSMSAVNVLQNPAIQDKALNITERHQVQKKQPPSSFRQVSQTIPMAFIAFIHKSVQ</sequence>
<reference evidence="1" key="1">
    <citation type="submission" date="2020-07" db="EMBL/GenBank/DDBJ databases">
        <title>Multicomponent nature underlies the extraordinary mechanical properties of spider dragline silk.</title>
        <authorList>
            <person name="Kono N."/>
            <person name="Nakamura H."/>
            <person name="Mori M."/>
            <person name="Yoshida Y."/>
            <person name="Ohtoshi R."/>
            <person name="Malay A.D."/>
            <person name="Moran D.A.P."/>
            <person name="Tomita M."/>
            <person name="Numata K."/>
            <person name="Arakawa K."/>
        </authorList>
    </citation>
    <scope>NUCLEOTIDE SEQUENCE</scope>
</reference>
<evidence type="ECO:0000313" key="2">
    <source>
        <dbReference type="Proteomes" id="UP000887116"/>
    </source>
</evidence>
<name>A0A8X6FEX8_TRICU</name>
<gene>
    <name evidence="1" type="ORF">TNCT_422501</name>
</gene>
<protein>
    <submittedName>
        <fullName evidence="1">Uncharacterized protein</fullName>
    </submittedName>
</protein>